<feature type="domain" description="Transglutaminase-like" evidence="1">
    <location>
        <begin position="174"/>
        <end position="245"/>
    </location>
</feature>
<name>A0A5B0DRF7_9HYPH</name>
<protein>
    <submittedName>
        <fullName evidence="2">Transglutaminase family protein</fullName>
    </submittedName>
</protein>
<sequence>MRYDIRLAIDYDYIFAVKDARHILRVAPRQDRGQMLHSFALKLQPHPTEHAVETCFFDNRTEHLMLLGAHSQLSVEMLARLTVDRSVPDLSDTPDPLVLARTVLDVRETDGNSPLHFLSASRMVAPFEKAGKFVRDCGESGTTGDLALAVAQHIQRDFAYEPGFSTIHTCVAETLSTKRGVCQDFAHLMIAGLREVGIPAAYVSGFLRTDPPPGAARIEGVDAMHAWVEVWLGPQFGWVGFDPTNGCPAGNGHIVVAIGRDYADVAPVDGVLTTTGPQIARHGVDVVPENEPQAAWQMQL</sequence>
<evidence type="ECO:0000313" key="2">
    <source>
        <dbReference type="EMBL" id="KAA0969086.1"/>
    </source>
</evidence>
<keyword evidence="3" id="KW-1185">Reference proteome</keyword>
<dbReference type="SUPFAM" id="SSF54001">
    <property type="entry name" value="Cysteine proteinases"/>
    <property type="match status" value="1"/>
</dbReference>
<dbReference type="AlphaFoldDB" id="A0A5B0DRF7"/>
<dbReference type="InterPro" id="IPR002931">
    <property type="entry name" value="Transglutaminase-like"/>
</dbReference>
<organism evidence="2 3">
    <name type="scientific">Aureimonas fodinaquatilis</name>
    <dbReference type="NCBI Taxonomy" id="2565783"/>
    <lineage>
        <taxon>Bacteria</taxon>
        <taxon>Pseudomonadati</taxon>
        <taxon>Pseudomonadota</taxon>
        <taxon>Alphaproteobacteria</taxon>
        <taxon>Hyphomicrobiales</taxon>
        <taxon>Aurantimonadaceae</taxon>
        <taxon>Aureimonas</taxon>
    </lineage>
</organism>
<evidence type="ECO:0000259" key="1">
    <source>
        <dbReference type="SMART" id="SM00460"/>
    </source>
</evidence>
<gene>
    <name evidence="2" type="ORF">FPY71_15410</name>
</gene>
<accession>A0A5B0DRF7</accession>
<comment type="caution">
    <text evidence="2">The sequence shown here is derived from an EMBL/GenBank/DDBJ whole genome shotgun (WGS) entry which is preliminary data.</text>
</comment>
<dbReference type="OrthoDB" id="9804023at2"/>
<evidence type="ECO:0000313" key="3">
    <source>
        <dbReference type="Proteomes" id="UP000324738"/>
    </source>
</evidence>
<dbReference type="Pfam" id="PF01841">
    <property type="entry name" value="Transglut_core"/>
    <property type="match status" value="1"/>
</dbReference>
<dbReference type="InterPro" id="IPR038765">
    <property type="entry name" value="Papain-like_cys_pep_sf"/>
</dbReference>
<dbReference type="PANTHER" id="PTHR33490">
    <property type="entry name" value="BLR5614 PROTEIN-RELATED"/>
    <property type="match status" value="1"/>
</dbReference>
<proteinExistence type="predicted"/>
<dbReference type="Gene3D" id="3.10.620.30">
    <property type="match status" value="1"/>
</dbReference>
<reference evidence="2 3" key="1">
    <citation type="submission" date="2019-08" db="EMBL/GenBank/DDBJ databases">
        <title>Aureimonas fodiniaquatilis sp. nov., isolated from a coal mine wastewater.</title>
        <authorList>
            <person name="Kim W."/>
        </authorList>
    </citation>
    <scope>NUCLEOTIDE SEQUENCE [LARGE SCALE GENOMIC DNA]</scope>
    <source>
        <strain evidence="2 3">CAU 1482</strain>
    </source>
</reference>
<dbReference type="EMBL" id="VTWH01000004">
    <property type="protein sequence ID" value="KAA0969086.1"/>
    <property type="molecule type" value="Genomic_DNA"/>
</dbReference>
<dbReference type="SMART" id="SM00460">
    <property type="entry name" value="TGc"/>
    <property type="match status" value="1"/>
</dbReference>
<dbReference type="Pfam" id="PF08379">
    <property type="entry name" value="Bact_transglu_N"/>
    <property type="match status" value="1"/>
</dbReference>
<dbReference type="Proteomes" id="UP000324738">
    <property type="component" value="Unassembled WGS sequence"/>
</dbReference>
<dbReference type="PANTHER" id="PTHR33490:SF7">
    <property type="entry name" value="BLR2979 PROTEIN"/>
    <property type="match status" value="1"/>
</dbReference>
<dbReference type="InterPro" id="IPR013589">
    <property type="entry name" value="Bac_transglu_N"/>
</dbReference>